<dbReference type="PANTHER" id="PTHR40257">
    <property type="match status" value="1"/>
</dbReference>
<organism evidence="2 3">
    <name type="scientific">Neolentinus lepideus HHB14362 ss-1</name>
    <dbReference type="NCBI Taxonomy" id="1314782"/>
    <lineage>
        <taxon>Eukaryota</taxon>
        <taxon>Fungi</taxon>
        <taxon>Dikarya</taxon>
        <taxon>Basidiomycota</taxon>
        <taxon>Agaricomycotina</taxon>
        <taxon>Agaricomycetes</taxon>
        <taxon>Gloeophyllales</taxon>
        <taxon>Gloeophyllaceae</taxon>
        <taxon>Neolentinus</taxon>
    </lineage>
</organism>
<protein>
    <recommendedName>
        <fullName evidence="4">EthD domain-containing protein</fullName>
    </recommendedName>
</protein>
<dbReference type="OrthoDB" id="265717at2759"/>
<dbReference type="Proteomes" id="UP000076761">
    <property type="component" value="Unassembled WGS sequence"/>
</dbReference>
<keyword evidence="3" id="KW-1185">Reference proteome</keyword>
<evidence type="ECO:0000256" key="1">
    <source>
        <dbReference type="SAM" id="MobiDB-lite"/>
    </source>
</evidence>
<dbReference type="EMBL" id="KV425562">
    <property type="protein sequence ID" value="KZT27301.1"/>
    <property type="molecule type" value="Genomic_DNA"/>
</dbReference>
<dbReference type="PANTHER" id="PTHR40257:SF1">
    <property type="entry name" value="DUF1330 DOMAIN-CONTAINING PROTEIN"/>
    <property type="match status" value="1"/>
</dbReference>
<dbReference type="Gene3D" id="3.30.70.100">
    <property type="match status" value="1"/>
</dbReference>
<sequence>MPVCTLHLLSLNSPISYFFDRLVQDSTLKPIIVTKIHRWIITPSSISSELHQTKWDVVLLLQGQSGLGNSGINKLVAAEWKVEVGVPSRLLSDFARRNQALLHPAPGSVPPFTGSLDKRHGRSPESAQGLELSDELLQWIEKFQIAEGAGAVTMLNLLAFNAGMKSEYLKYGKAFAESIGARRGGDAKIVGNVISASSQSSSEGSLVADKTQWDEFAMAHYPSITHFADMIASDDYQEVNHKHRLPSLKDTLIICTTDLELPSSGPRTVKL</sequence>
<dbReference type="AlphaFoldDB" id="A0A165TX01"/>
<proteinExistence type="predicted"/>
<accession>A0A165TX01</accession>
<evidence type="ECO:0000313" key="2">
    <source>
        <dbReference type="EMBL" id="KZT27301.1"/>
    </source>
</evidence>
<reference evidence="2 3" key="1">
    <citation type="journal article" date="2016" name="Mol. Biol. Evol.">
        <title>Comparative Genomics of Early-Diverging Mushroom-Forming Fungi Provides Insights into the Origins of Lignocellulose Decay Capabilities.</title>
        <authorList>
            <person name="Nagy L.G."/>
            <person name="Riley R."/>
            <person name="Tritt A."/>
            <person name="Adam C."/>
            <person name="Daum C."/>
            <person name="Floudas D."/>
            <person name="Sun H."/>
            <person name="Yadav J.S."/>
            <person name="Pangilinan J."/>
            <person name="Larsson K.H."/>
            <person name="Matsuura K."/>
            <person name="Barry K."/>
            <person name="Labutti K."/>
            <person name="Kuo R."/>
            <person name="Ohm R.A."/>
            <person name="Bhattacharya S.S."/>
            <person name="Shirouzu T."/>
            <person name="Yoshinaga Y."/>
            <person name="Martin F.M."/>
            <person name="Grigoriev I.V."/>
            <person name="Hibbett D.S."/>
        </authorList>
    </citation>
    <scope>NUCLEOTIDE SEQUENCE [LARGE SCALE GENOMIC DNA]</scope>
    <source>
        <strain evidence="2 3">HHB14362 ss-1</strain>
    </source>
</reference>
<gene>
    <name evidence="2" type="ORF">NEOLEDRAFT_1176733</name>
</gene>
<dbReference type="InParanoid" id="A0A165TX01"/>
<evidence type="ECO:0008006" key="4">
    <source>
        <dbReference type="Google" id="ProtNLM"/>
    </source>
</evidence>
<feature type="region of interest" description="Disordered" evidence="1">
    <location>
        <begin position="108"/>
        <end position="127"/>
    </location>
</feature>
<evidence type="ECO:0000313" key="3">
    <source>
        <dbReference type="Proteomes" id="UP000076761"/>
    </source>
</evidence>
<name>A0A165TX01_9AGAM</name>